<sequence length="158" mass="17960">MKKKMIIFGTVLVVLLVVLAFVVNYQNSQKTEGNPYGKDDLEQSTIDQLDDPNYQNQILPDELEEEISSGEPVTVYFYDPECVHCQNTTPVLVPIAQDMNVDMKKMNLREFGTEGAKYQIQSTPTLVHFEDGEEQARIVGENPEGEFESFFEEEVTAE</sequence>
<keyword evidence="6" id="KW-1185">Reference proteome</keyword>
<dbReference type="InterPro" id="IPR036249">
    <property type="entry name" value="Thioredoxin-like_sf"/>
</dbReference>
<evidence type="ECO:0000313" key="6">
    <source>
        <dbReference type="Proteomes" id="UP001596494"/>
    </source>
</evidence>
<evidence type="ECO:0000256" key="2">
    <source>
        <dbReference type="ARBA" id="ARBA00023157"/>
    </source>
</evidence>
<evidence type="ECO:0000256" key="3">
    <source>
        <dbReference type="ARBA" id="ARBA00023284"/>
    </source>
</evidence>
<keyword evidence="2" id="KW-1015">Disulfide bond</keyword>
<dbReference type="PANTHER" id="PTHR45663:SF11">
    <property type="entry name" value="GEO12009P1"/>
    <property type="match status" value="1"/>
</dbReference>
<evidence type="ECO:0000313" key="5">
    <source>
        <dbReference type="EMBL" id="MFC7320193.1"/>
    </source>
</evidence>
<dbReference type="PROSITE" id="PS51352">
    <property type="entry name" value="THIOREDOXIN_2"/>
    <property type="match status" value="1"/>
</dbReference>
<keyword evidence="3" id="KW-0676">Redox-active center</keyword>
<comment type="caution">
    <text evidence="5">The sequence shown here is derived from an EMBL/GenBank/DDBJ whole genome shotgun (WGS) entry which is preliminary data.</text>
</comment>
<dbReference type="CDD" id="cd02947">
    <property type="entry name" value="TRX_family"/>
    <property type="match status" value="1"/>
</dbReference>
<dbReference type="EMBL" id="JBHTBY010000003">
    <property type="protein sequence ID" value="MFC7320193.1"/>
    <property type="molecule type" value="Genomic_DNA"/>
</dbReference>
<organism evidence="5 6">
    <name type="scientific">Halobacillus campisalis</name>
    <dbReference type="NCBI Taxonomy" id="435909"/>
    <lineage>
        <taxon>Bacteria</taxon>
        <taxon>Bacillati</taxon>
        <taxon>Bacillota</taxon>
        <taxon>Bacilli</taxon>
        <taxon>Bacillales</taxon>
        <taxon>Bacillaceae</taxon>
        <taxon>Halobacillus</taxon>
    </lineage>
</organism>
<dbReference type="PANTHER" id="PTHR45663">
    <property type="entry name" value="GEO12009P1"/>
    <property type="match status" value="1"/>
</dbReference>
<reference evidence="6" key="1">
    <citation type="journal article" date="2019" name="Int. J. Syst. Evol. Microbiol.">
        <title>The Global Catalogue of Microorganisms (GCM) 10K type strain sequencing project: providing services to taxonomists for standard genome sequencing and annotation.</title>
        <authorList>
            <consortium name="The Broad Institute Genomics Platform"/>
            <consortium name="The Broad Institute Genome Sequencing Center for Infectious Disease"/>
            <person name="Wu L."/>
            <person name="Ma J."/>
        </authorList>
    </citation>
    <scope>NUCLEOTIDE SEQUENCE [LARGE SCALE GENOMIC DNA]</scope>
    <source>
        <strain evidence="6">CCUG 73951</strain>
    </source>
</reference>
<name>A0ABW2K270_9BACI</name>
<evidence type="ECO:0000259" key="4">
    <source>
        <dbReference type="PROSITE" id="PS51352"/>
    </source>
</evidence>
<comment type="similarity">
    <text evidence="1">Belongs to the thioredoxin family.</text>
</comment>
<proteinExistence type="inferred from homology"/>
<gene>
    <name evidence="5" type="ORF">ACFQMN_04830</name>
</gene>
<dbReference type="Pfam" id="PF00085">
    <property type="entry name" value="Thioredoxin"/>
    <property type="match status" value="1"/>
</dbReference>
<dbReference type="InterPro" id="IPR013766">
    <property type="entry name" value="Thioredoxin_domain"/>
</dbReference>
<dbReference type="Proteomes" id="UP001596494">
    <property type="component" value="Unassembled WGS sequence"/>
</dbReference>
<protein>
    <submittedName>
        <fullName evidence="5">Thioredoxin family protein</fullName>
    </submittedName>
</protein>
<feature type="domain" description="Thioredoxin" evidence="4">
    <location>
        <begin position="40"/>
        <end position="156"/>
    </location>
</feature>
<accession>A0ABW2K270</accession>
<dbReference type="SUPFAM" id="SSF52833">
    <property type="entry name" value="Thioredoxin-like"/>
    <property type="match status" value="1"/>
</dbReference>
<dbReference type="RefSeq" id="WP_289216287.1">
    <property type="nucleotide sequence ID" value="NZ_JAPVRC010000006.1"/>
</dbReference>
<dbReference type="Gene3D" id="3.40.30.10">
    <property type="entry name" value="Glutaredoxin"/>
    <property type="match status" value="1"/>
</dbReference>
<evidence type="ECO:0000256" key="1">
    <source>
        <dbReference type="ARBA" id="ARBA00008987"/>
    </source>
</evidence>